<name>A0AAE3DNC8_9FIRM</name>
<dbReference type="InterPro" id="IPR008964">
    <property type="entry name" value="Invasin/intimin_cell_adhesion"/>
</dbReference>
<keyword evidence="4" id="KW-0326">Glycosidase</keyword>
<feature type="transmembrane region" description="Helical" evidence="7">
    <location>
        <begin position="119"/>
        <end position="145"/>
    </location>
</feature>
<evidence type="ECO:0000256" key="3">
    <source>
        <dbReference type="ARBA" id="ARBA00022801"/>
    </source>
</evidence>
<feature type="compositionally biased region" description="Basic and acidic residues" evidence="6">
    <location>
        <begin position="473"/>
        <end position="482"/>
    </location>
</feature>
<dbReference type="GO" id="GO:0016998">
    <property type="term" value="P:cell wall macromolecule catabolic process"/>
    <property type="evidence" value="ECO:0007669"/>
    <property type="project" value="InterPro"/>
</dbReference>
<feature type="region of interest" description="Disordered" evidence="6">
    <location>
        <begin position="1"/>
        <end position="117"/>
    </location>
</feature>
<feature type="compositionally biased region" description="Acidic residues" evidence="6">
    <location>
        <begin position="49"/>
        <end position="59"/>
    </location>
</feature>
<protein>
    <submittedName>
        <fullName evidence="9">Ig-like domain-containing protein</fullName>
    </submittedName>
</protein>
<feature type="repeat" description="Cell wall-binding" evidence="5">
    <location>
        <begin position="620"/>
        <end position="639"/>
    </location>
</feature>
<dbReference type="Pfam" id="PF02368">
    <property type="entry name" value="Big_2"/>
    <property type="match status" value="1"/>
</dbReference>
<feature type="compositionally biased region" description="Basic and acidic residues" evidence="6">
    <location>
        <begin position="440"/>
        <end position="457"/>
    </location>
</feature>
<feature type="compositionally biased region" description="Basic and acidic residues" evidence="6">
    <location>
        <begin position="20"/>
        <end position="48"/>
    </location>
</feature>
<feature type="compositionally biased region" description="Basic and acidic residues" evidence="6">
    <location>
        <begin position="415"/>
        <end position="429"/>
    </location>
</feature>
<keyword evidence="2" id="KW-0677">Repeat</keyword>
<dbReference type="InterPro" id="IPR003343">
    <property type="entry name" value="Big_2"/>
</dbReference>
<keyword evidence="10" id="KW-1185">Reference proteome</keyword>
<keyword evidence="7" id="KW-1133">Transmembrane helix</keyword>
<dbReference type="PROSITE" id="PS51904">
    <property type="entry name" value="GLYCOSYL_HYDROL_F25_2"/>
    <property type="match status" value="1"/>
</dbReference>
<dbReference type="RefSeq" id="WP_308728100.1">
    <property type="nucleotide sequence ID" value="NZ_JAJEQF010000013.1"/>
</dbReference>
<dbReference type="Pfam" id="PF01183">
    <property type="entry name" value="Glyco_hydro_25"/>
    <property type="match status" value="1"/>
</dbReference>
<comment type="caution">
    <text evidence="9">The sequence shown here is derived from an EMBL/GenBank/DDBJ whole genome shotgun (WGS) entry which is preliminary data.</text>
</comment>
<evidence type="ECO:0000256" key="6">
    <source>
        <dbReference type="SAM" id="MobiDB-lite"/>
    </source>
</evidence>
<evidence type="ECO:0000259" key="8">
    <source>
        <dbReference type="SMART" id="SM00635"/>
    </source>
</evidence>
<dbReference type="CDD" id="cd06414">
    <property type="entry name" value="GH25_LytC-like"/>
    <property type="match status" value="1"/>
</dbReference>
<feature type="compositionally biased region" description="Basic residues" evidence="6">
    <location>
        <begin position="1"/>
        <end position="12"/>
    </location>
</feature>
<gene>
    <name evidence="9" type="ORF">LKD45_06785</name>
</gene>
<dbReference type="SUPFAM" id="SSF69360">
    <property type="entry name" value="Cell wall binding repeat"/>
    <property type="match status" value="1"/>
</dbReference>
<dbReference type="SMART" id="SM00635">
    <property type="entry name" value="BID_2"/>
    <property type="match status" value="1"/>
</dbReference>
<dbReference type="SUPFAM" id="SSF49373">
    <property type="entry name" value="Invasin/intimin cell-adhesion fragments"/>
    <property type="match status" value="1"/>
</dbReference>
<feature type="compositionally biased region" description="Low complexity" evidence="6">
    <location>
        <begin position="399"/>
        <end position="414"/>
    </location>
</feature>
<evidence type="ECO:0000313" key="9">
    <source>
        <dbReference type="EMBL" id="MCC2167403.1"/>
    </source>
</evidence>
<reference evidence="9 10" key="1">
    <citation type="submission" date="2021-10" db="EMBL/GenBank/DDBJ databases">
        <title>Anaerobic single-cell dispensing facilitates the cultivation of human gut bacteria.</title>
        <authorList>
            <person name="Afrizal A."/>
        </authorList>
    </citation>
    <scope>NUCLEOTIDE SEQUENCE [LARGE SCALE GENOMIC DNA]</scope>
    <source>
        <strain evidence="9 10">CLA-AA-H244</strain>
    </source>
</reference>
<keyword evidence="7" id="KW-0472">Membrane</keyword>
<keyword evidence="7" id="KW-0812">Transmembrane</keyword>
<evidence type="ECO:0000256" key="5">
    <source>
        <dbReference type="PROSITE-ProRule" id="PRU00591"/>
    </source>
</evidence>
<evidence type="ECO:0000256" key="2">
    <source>
        <dbReference type="ARBA" id="ARBA00022737"/>
    </source>
</evidence>
<sequence>MEEQHKKKKTGSAKKAAPHGIKDRKSVSEQKKKAQRAERIPERKKSNWDDGEFLDDWDEVSGKTAAHSNKRRVKKPAGKSSQTFHEKSSQNRAVKRSASASTAASGRNRKRRSARKEPMAALDIAIALTGVLVLAAAAFTTSMYLGRNEQNKQMEAVAAVGKNLEAIGMSGEEVLSAVAVAAQNVSEEASEEETTETETGYEEKDLEANVDVILKLSSMQKDMKIKFADKNSGKLIGNQPFTVKLEGASSQNAKDDDKDGIIYLKDLKAGDYVVTVTGPDEISGRKAAGISGRVTVKDKIEYKKVDVTDEIKKESEINVAKEDTAIAPAVESVLQDTVEWVESTKTPAGNGQEYEEVGKSDIPEPAQARLLEPEIKYAYFAKETQIAVFNQPREESPAEGENTPPSESESSSESESTKPSESEGTKPSESESESGSSKPTESESTKPSESESTKPSESESATESSTAATEPTKTPETKPEEVKVKKITISGSATVEVGQTVSLSVTVSPDNAANKSVRWEIVSGKEFVSVDDKGTVKGVKAGEAKIKAVAQDGSNVESGISTVKVTEKKINRGDTKTLLKDKNGNQLYCKDGDTYREATTADYYTKDKFYRKKANVEYRYTGWQTIDGKRFFYDKNGTAVTGEQVIQGVKYTFNGDGSLNTGTVMGIDISKHNGNIDWNAVKNSGVQYVILRCGYRGSASGVLVEDQKFKRNIQGATAAGLKVGIYFFSQAVNEVEAVEEASMTLSLIKKYRITYPVYIDVESANGRADGISKAARTSVINAFCQTIRNSGYTPGLYANKNWLTEKINTGALGGCKIWLAQYVAAPTYGGRYEMWQYSSRGSIAGIKGNVDLNVSYMGY</sequence>
<dbReference type="Proteomes" id="UP001199355">
    <property type="component" value="Unassembled WGS sequence"/>
</dbReference>
<keyword evidence="3" id="KW-0378">Hydrolase</keyword>
<dbReference type="InterPro" id="IPR018077">
    <property type="entry name" value="Glyco_hydro_fam25_subgr"/>
</dbReference>
<dbReference type="AlphaFoldDB" id="A0AAE3DNC8"/>
<dbReference type="PROSITE" id="PS51170">
    <property type="entry name" value="CW"/>
    <property type="match status" value="1"/>
</dbReference>
<dbReference type="GO" id="GO:0009253">
    <property type="term" value="P:peptidoglycan catabolic process"/>
    <property type="evidence" value="ECO:0007669"/>
    <property type="project" value="InterPro"/>
</dbReference>
<dbReference type="PANTHER" id="PTHR34135:SF2">
    <property type="entry name" value="LYSOZYME"/>
    <property type="match status" value="1"/>
</dbReference>
<evidence type="ECO:0000256" key="1">
    <source>
        <dbReference type="ARBA" id="ARBA00010646"/>
    </source>
</evidence>
<feature type="compositionally biased region" description="Basic residues" evidence="6">
    <location>
        <begin position="68"/>
        <end position="77"/>
    </location>
</feature>
<dbReference type="Gene3D" id="2.10.270.10">
    <property type="entry name" value="Cholin Binding"/>
    <property type="match status" value="1"/>
</dbReference>
<evidence type="ECO:0000313" key="10">
    <source>
        <dbReference type="Proteomes" id="UP001199355"/>
    </source>
</evidence>
<comment type="similarity">
    <text evidence="1">Belongs to the glycosyl hydrolase 25 family.</text>
</comment>
<dbReference type="GO" id="GO:0003796">
    <property type="term" value="F:lysozyme activity"/>
    <property type="evidence" value="ECO:0007669"/>
    <property type="project" value="InterPro"/>
</dbReference>
<feature type="region of interest" description="Disordered" evidence="6">
    <location>
        <begin position="344"/>
        <end position="366"/>
    </location>
</feature>
<dbReference type="Pfam" id="PF19127">
    <property type="entry name" value="Choline_bind_3"/>
    <property type="match status" value="1"/>
</dbReference>
<evidence type="ECO:0000256" key="4">
    <source>
        <dbReference type="ARBA" id="ARBA00023295"/>
    </source>
</evidence>
<dbReference type="EMBL" id="JAJEQF010000013">
    <property type="protein sequence ID" value="MCC2167403.1"/>
    <property type="molecule type" value="Genomic_DNA"/>
</dbReference>
<dbReference type="InterPro" id="IPR018337">
    <property type="entry name" value="Cell_wall/Cho-bd_repeat"/>
</dbReference>
<dbReference type="Gene3D" id="3.20.20.80">
    <property type="entry name" value="Glycosidases"/>
    <property type="match status" value="1"/>
</dbReference>
<accession>A0AAE3DNC8</accession>
<dbReference type="InterPro" id="IPR002053">
    <property type="entry name" value="Glyco_hydro_25"/>
</dbReference>
<feature type="region of interest" description="Disordered" evidence="6">
    <location>
        <begin position="391"/>
        <end position="482"/>
    </location>
</feature>
<evidence type="ECO:0000256" key="7">
    <source>
        <dbReference type="SAM" id="Phobius"/>
    </source>
</evidence>
<proteinExistence type="inferred from homology"/>
<organism evidence="9 10">
    <name type="scientific">Gallintestinimicrobium propionicum</name>
    <dbReference type="NCBI Taxonomy" id="2981770"/>
    <lineage>
        <taxon>Bacteria</taxon>
        <taxon>Bacillati</taxon>
        <taxon>Bacillota</taxon>
        <taxon>Clostridia</taxon>
        <taxon>Lachnospirales</taxon>
        <taxon>Lachnospiraceae</taxon>
        <taxon>Gallintestinimicrobium</taxon>
    </lineage>
</organism>
<dbReference type="SUPFAM" id="SSF51445">
    <property type="entry name" value="(Trans)glycosidases"/>
    <property type="match status" value="1"/>
</dbReference>
<feature type="domain" description="BIG2" evidence="8">
    <location>
        <begin position="483"/>
        <end position="560"/>
    </location>
</feature>
<dbReference type="GO" id="GO:0016052">
    <property type="term" value="P:carbohydrate catabolic process"/>
    <property type="evidence" value="ECO:0007669"/>
    <property type="project" value="TreeGrafter"/>
</dbReference>
<dbReference type="PANTHER" id="PTHR34135">
    <property type="entry name" value="LYSOZYME"/>
    <property type="match status" value="1"/>
</dbReference>
<dbReference type="SMART" id="SM00641">
    <property type="entry name" value="Glyco_25"/>
    <property type="match status" value="1"/>
</dbReference>
<dbReference type="Gene3D" id="2.60.40.1080">
    <property type="match status" value="1"/>
</dbReference>
<feature type="compositionally biased region" description="Low complexity" evidence="6">
    <location>
        <begin position="458"/>
        <end position="472"/>
    </location>
</feature>
<dbReference type="InterPro" id="IPR017853">
    <property type="entry name" value="GH"/>
</dbReference>